<evidence type="ECO:0000313" key="2">
    <source>
        <dbReference type="Proteomes" id="UP000604046"/>
    </source>
</evidence>
<proteinExistence type="predicted"/>
<feature type="non-terminal residue" evidence="1">
    <location>
        <position position="281"/>
    </location>
</feature>
<feature type="non-terminal residue" evidence="1">
    <location>
        <position position="1"/>
    </location>
</feature>
<keyword evidence="2" id="KW-1185">Reference proteome</keyword>
<accession>A0A812RZX4</accession>
<comment type="caution">
    <text evidence="1">The sequence shown here is derived from an EMBL/GenBank/DDBJ whole genome shotgun (WGS) entry which is preliminary data.</text>
</comment>
<protein>
    <submittedName>
        <fullName evidence="1">Uncharacterized protein</fullName>
    </submittedName>
</protein>
<dbReference type="OrthoDB" id="436184at2759"/>
<gene>
    <name evidence="1" type="ORF">SNAT2548_LOCUS25668</name>
</gene>
<dbReference type="Proteomes" id="UP000604046">
    <property type="component" value="Unassembled WGS sequence"/>
</dbReference>
<sequence length="281" mass="31526">RFKLSHTAPVDPPMETAASLDSAFLTRSEIGIARDVLEFCLSECNFAISHTQAEQAIGKTIEPDLWCTKLIRALQDFDGMRDAGVAKLTLTAFLRKMCPRAAPRHLRMFQSWLKELDQIEDLKDALQQSQGVLDGFVSYLSLPVLPAKLRQALAEDFDYASGNRTPELLHEKVQMQLHGVRTGSMTANILAGGIDKDSYIAAMCPFDFRLNEGHPVVNDVVSSLLKREVFRQEEVINQKEKSFAPRAASTVASSQRRFLKQKVPEETWNLWNGAFDQLDAD</sequence>
<name>A0A812RZX4_9DINO</name>
<dbReference type="EMBL" id="CAJNDS010002403">
    <property type="protein sequence ID" value="CAE7461580.1"/>
    <property type="molecule type" value="Genomic_DNA"/>
</dbReference>
<dbReference type="AlphaFoldDB" id="A0A812RZX4"/>
<reference evidence="1" key="1">
    <citation type="submission" date="2021-02" db="EMBL/GenBank/DDBJ databases">
        <authorList>
            <person name="Dougan E. K."/>
            <person name="Rhodes N."/>
            <person name="Thang M."/>
            <person name="Chan C."/>
        </authorList>
    </citation>
    <scope>NUCLEOTIDE SEQUENCE</scope>
</reference>
<evidence type="ECO:0000313" key="1">
    <source>
        <dbReference type="EMBL" id="CAE7461580.1"/>
    </source>
</evidence>
<organism evidence="1 2">
    <name type="scientific">Symbiodinium natans</name>
    <dbReference type="NCBI Taxonomy" id="878477"/>
    <lineage>
        <taxon>Eukaryota</taxon>
        <taxon>Sar</taxon>
        <taxon>Alveolata</taxon>
        <taxon>Dinophyceae</taxon>
        <taxon>Suessiales</taxon>
        <taxon>Symbiodiniaceae</taxon>
        <taxon>Symbiodinium</taxon>
    </lineage>
</organism>